<protein>
    <submittedName>
        <fullName evidence="2">Uncharacterized protein</fullName>
    </submittedName>
</protein>
<sequence length="80" mass="8254">MLQIEAESAVEAYGVTEVESAAEVESTAVAESATEAEASATEADESAAGLRVLQGHMVRECRESVGSKSPARSAVEAEIL</sequence>
<comment type="caution">
    <text evidence="2">The sequence shown here is derived from an EMBL/GenBank/DDBJ whole genome shotgun (WGS) entry which is preliminary data.</text>
</comment>
<reference evidence="2 3" key="1">
    <citation type="journal article" date="2015" name="Genome Biol. Evol.">
        <title>Comparative Genomics of a Bacterivorous Green Alga Reveals Evolutionary Causalities and Consequences of Phago-Mixotrophic Mode of Nutrition.</title>
        <authorList>
            <person name="Burns J.A."/>
            <person name="Paasch A."/>
            <person name="Narechania A."/>
            <person name="Kim E."/>
        </authorList>
    </citation>
    <scope>NUCLEOTIDE SEQUENCE [LARGE SCALE GENOMIC DNA]</scope>
    <source>
        <strain evidence="2 3">PLY_AMNH</strain>
    </source>
</reference>
<feature type="compositionally biased region" description="Low complexity" evidence="1">
    <location>
        <begin position="27"/>
        <end position="41"/>
    </location>
</feature>
<dbReference type="EMBL" id="LGRX02035015">
    <property type="protein sequence ID" value="KAK3236476.1"/>
    <property type="molecule type" value="Genomic_DNA"/>
</dbReference>
<evidence type="ECO:0000313" key="2">
    <source>
        <dbReference type="EMBL" id="KAK3236476.1"/>
    </source>
</evidence>
<evidence type="ECO:0000256" key="1">
    <source>
        <dbReference type="SAM" id="MobiDB-lite"/>
    </source>
</evidence>
<gene>
    <name evidence="2" type="ORF">CYMTET_53389</name>
</gene>
<feature type="region of interest" description="Disordered" evidence="1">
    <location>
        <begin position="27"/>
        <end position="46"/>
    </location>
</feature>
<keyword evidence="3" id="KW-1185">Reference proteome</keyword>
<dbReference type="Proteomes" id="UP001190700">
    <property type="component" value="Unassembled WGS sequence"/>
</dbReference>
<evidence type="ECO:0000313" key="3">
    <source>
        <dbReference type="Proteomes" id="UP001190700"/>
    </source>
</evidence>
<dbReference type="AlphaFoldDB" id="A0AAE0BH53"/>
<organism evidence="2 3">
    <name type="scientific">Cymbomonas tetramitiformis</name>
    <dbReference type="NCBI Taxonomy" id="36881"/>
    <lineage>
        <taxon>Eukaryota</taxon>
        <taxon>Viridiplantae</taxon>
        <taxon>Chlorophyta</taxon>
        <taxon>Pyramimonadophyceae</taxon>
        <taxon>Pyramimonadales</taxon>
        <taxon>Pyramimonadaceae</taxon>
        <taxon>Cymbomonas</taxon>
    </lineage>
</organism>
<accession>A0AAE0BH53</accession>
<name>A0AAE0BH53_9CHLO</name>
<feature type="region of interest" description="Disordered" evidence="1">
    <location>
        <begin position="61"/>
        <end position="80"/>
    </location>
</feature>
<proteinExistence type="predicted"/>